<proteinExistence type="predicted"/>
<name>A0A482Y4U7_9EURY</name>
<evidence type="ECO:0000313" key="1">
    <source>
        <dbReference type="EMBL" id="RZV06603.1"/>
    </source>
</evidence>
<comment type="caution">
    <text evidence="1">The sequence shown here is derived from an EMBL/GenBank/DDBJ whole genome shotgun (WGS) entry which is preliminary data.</text>
</comment>
<dbReference type="Proteomes" id="UP000291097">
    <property type="component" value="Unassembled WGS sequence"/>
</dbReference>
<gene>
    <name evidence="1" type="ORF">BDK88_3622</name>
</gene>
<accession>A0A482Y4U7</accession>
<evidence type="ECO:0000313" key="2">
    <source>
        <dbReference type="Proteomes" id="UP000291097"/>
    </source>
</evidence>
<protein>
    <submittedName>
        <fullName evidence="1">Uncharacterized protein</fullName>
    </submittedName>
</protein>
<reference evidence="1 2" key="1">
    <citation type="submission" date="2019-02" db="EMBL/GenBank/DDBJ databases">
        <title>Genomic Encyclopedia of Archaeal and Bacterial Type Strains, Phase II (KMG-II): from individual species to whole genera.</title>
        <authorList>
            <person name="Goeker M."/>
        </authorList>
    </citation>
    <scope>NUCLEOTIDE SEQUENCE [LARGE SCALE GENOMIC DNA]</scope>
    <source>
        <strain evidence="1 2">DSM 18328</strain>
    </source>
</reference>
<dbReference type="AlphaFoldDB" id="A0A482Y4U7"/>
<dbReference type="EMBL" id="SHMP01000007">
    <property type="protein sequence ID" value="RZV06603.1"/>
    <property type="molecule type" value="Genomic_DNA"/>
</dbReference>
<sequence length="350" mass="38397">MLLKGIGGAMATQLLGSSAVAAEVPDGPYKFNVSKLPASVGYVEDPKGRQKEAWDAAQDIHKLEQSASDALKKYSTEDIAAVMGKASAARSDLRSFSRLVEVLHERNLAGIIDESLLNSIGRRADIVVRYAPLIGSVNNVLKKAEAFATAISGPAEIVEGLSKEQRTKYVDFVLSLACLCLETGLMWVGAPFKLAWKGTQKIFFARSGTLFRLGRYGGDRFVAFFMSELHWEIREALFDDVITTEKAKWVTNKVNDFKEEPQFTELREDAESLVKDRSNFDISDYEGYDFAKEQAGEAADAGSDVLGEVVELAPKGFGDNGSSKESLVLKSTMDWKEDAEQEDDGLFSGF</sequence>
<organism evidence="1 2">
    <name type="scientific">Natrinema hispanicum</name>
    <dbReference type="NCBI Taxonomy" id="392421"/>
    <lineage>
        <taxon>Archaea</taxon>
        <taxon>Methanobacteriati</taxon>
        <taxon>Methanobacteriota</taxon>
        <taxon>Stenosarchaea group</taxon>
        <taxon>Halobacteria</taxon>
        <taxon>Halobacteriales</taxon>
        <taxon>Natrialbaceae</taxon>
        <taxon>Natrinema</taxon>
    </lineage>
</organism>